<accession>A0A1B7MN91</accession>
<protein>
    <submittedName>
        <fullName evidence="1">Uncharacterized protein</fullName>
    </submittedName>
</protein>
<dbReference type="OrthoDB" id="2669202at2759"/>
<evidence type="ECO:0000313" key="1">
    <source>
        <dbReference type="EMBL" id="OAX34066.1"/>
    </source>
</evidence>
<sequence length="150" mass="16101">MHTSNEASPPRAVNEPHLPLDIMQLRDASATPISSSDHISTVGMLPPNVQRTPSNCIIIIQNKCIAEGGTINIFSSNCTSSTVTKLDHVFAPTKDPTHLQPSLTMQPEPVELGRDSILLSSNWFGECVMINVGSPNCTGAIKQTVNDVPN</sequence>
<reference evidence="1 2" key="1">
    <citation type="submission" date="2016-06" db="EMBL/GenBank/DDBJ databases">
        <title>Comparative genomics of the ectomycorrhizal sister species Rhizopogon vinicolor and Rhizopogon vesiculosus (Basidiomycota: Boletales) reveals a divergence of the mating type B locus.</title>
        <authorList>
            <consortium name="DOE Joint Genome Institute"/>
            <person name="Mujic A.B."/>
            <person name="Kuo A."/>
            <person name="Tritt A."/>
            <person name="Lipzen A."/>
            <person name="Chen C."/>
            <person name="Johnson J."/>
            <person name="Sharma A."/>
            <person name="Barry K."/>
            <person name="Grigoriev I.V."/>
            <person name="Spatafora J.W."/>
        </authorList>
    </citation>
    <scope>NUCLEOTIDE SEQUENCE [LARGE SCALE GENOMIC DNA]</scope>
    <source>
        <strain evidence="1 2">AM-OR11-026</strain>
    </source>
</reference>
<keyword evidence="2" id="KW-1185">Reference proteome</keyword>
<dbReference type="Proteomes" id="UP000092154">
    <property type="component" value="Unassembled WGS sequence"/>
</dbReference>
<name>A0A1B7MN91_9AGAM</name>
<evidence type="ECO:0000313" key="2">
    <source>
        <dbReference type="Proteomes" id="UP000092154"/>
    </source>
</evidence>
<organism evidence="1 2">
    <name type="scientific">Rhizopogon vinicolor AM-OR11-026</name>
    <dbReference type="NCBI Taxonomy" id="1314800"/>
    <lineage>
        <taxon>Eukaryota</taxon>
        <taxon>Fungi</taxon>
        <taxon>Dikarya</taxon>
        <taxon>Basidiomycota</taxon>
        <taxon>Agaricomycotina</taxon>
        <taxon>Agaricomycetes</taxon>
        <taxon>Agaricomycetidae</taxon>
        <taxon>Boletales</taxon>
        <taxon>Suillineae</taxon>
        <taxon>Rhizopogonaceae</taxon>
        <taxon>Rhizopogon</taxon>
    </lineage>
</organism>
<dbReference type="EMBL" id="KV448665">
    <property type="protein sequence ID" value="OAX34066.1"/>
    <property type="molecule type" value="Genomic_DNA"/>
</dbReference>
<dbReference type="InParanoid" id="A0A1B7MN91"/>
<proteinExistence type="predicted"/>
<dbReference type="AlphaFoldDB" id="A0A1B7MN91"/>
<gene>
    <name evidence="1" type="ORF">K503DRAFT_774951</name>
</gene>